<dbReference type="InterPro" id="IPR010496">
    <property type="entry name" value="AL/BT2_dom"/>
</dbReference>
<organism evidence="3 4">
    <name type="scientific">Luteolibacter rhizosphaerae</name>
    <dbReference type="NCBI Taxonomy" id="2989719"/>
    <lineage>
        <taxon>Bacteria</taxon>
        <taxon>Pseudomonadati</taxon>
        <taxon>Verrucomicrobiota</taxon>
        <taxon>Verrucomicrobiia</taxon>
        <taxon>Verrucomicrobiales</taxon>
        <taxon>Verrucomicrobiaceae</taxon>
        <taxon>Luteolibacter</taxon>
    </lineage>
</organism>
<gene>
    <name evidence="3" type="ORF">OJ996_09775</name>
</gene>
<evidence type="ECO:0000313" key="3">
    <source>
        <dbReference type="EMBL" id="MCW1913863.1"/>
    </source>
</evidence>
<reference evidence="3" key="1">
    <citation type="submission" date="2022-10" db="EMBL/GenBank/DDBJ databases">
        <title>Luteolibacter sp. GHJ8, whole genome shotgun sequencing project.</title>
        <authorList>
            <person name="Zhao G."/>
            <person name="Shen L."/>
        </authorList>
    </citation>
    <scope>NUCLEOTIDE SEQUENCE</scope>
    <source>
        <strain evidence="3">GHJ8</strain>
    </source>
</reference>
<name>A0ABT3G212_9BACT</name>
<keyword evidence="4" id="KW-1185">Reference proteome</keyword>
<dbReference type="Proteomes" id="UP001165653">
    <property type="component" value="Unassembled WGS sequence"/>
</dbReference>
<comment type="caution">
    <text evidence="3">The sequence shown here is derived from an EMBL/GenBank/DDBJ whole genome shotgun (WGS) entry which is preliminary data.</text>
</comment>
<evidence type="ECO:0000313" key="4">
    <source>
        <dbReference type="Proteomes" id="UP001165653"/>
    </source>
</evidence>
<dbReference type="Gene3D" id="2.60.120.560">
    <property type="entry name" value="Exo-inulinase, domain 1"/>
    <property type="match status" value="1"/>
</dbReference>
<proteinExistence type="predicted"/>
<evidence type="ECO:0000256" key="1">
    <source>
        <dbReference type="SAM" id="SignalP"/>
    </source>
</evidence>
<keyword evidence="1" id="KW-0732">Signal</keyword>
<evidence type="ECO:0000259" key="2">
    <source>
        <dbReference type="Pfam" id="PF06439"/>
    </source>
</evidence>
<dbReference type="EMBL" id="JAPDDR010000004">
    <property type="protein sequence ID" value="MCW1913863.1"/>
    <property type="molecule type" value="Genomic_DNA"/>
</dbReference>
<feature type="chain" id="PRO_5045288236" evidence="1">
    <location>
        <begin position="17"/>
        <end position="213"/>
    </location>
</feature>
<dbReference type="Pfam" id="PF06439">
    <property type="entry name" value="3keto-disac_hyd"/>
    <property type="match status" value="1"/>
</dbReference>
<accession>A0ABT3G212</accession>
<protein>
    <submittedName>
        <fullName evidence="3">DUF1080 domain-containing protein</fullName>
    </submittedName>
</protein>
<feature type="signal peptide" evidence="1">
    <location>
        <begin position="1"/>
        <end position="16"/>
    </location>
</feature>
<sequence length="213" mass="22839">MKSLAWALVLAGSAMAAPEAVSLFNGKDLTGWNSAKGGEPGKGWEVKDGVIHRAGGGGDLVSEKEYADFELEFEWKISKGGNSGVKYRLRKTPAGWIGAEYQVLDDAGHPNGKVADTSAGSLYEVIPAAKEKDLKPAGEWNTSKVVAKGNTLEHWLNGKLTLKIDTGSKEWAAGKKASKFAKVEGFAEAGAGRILLQDHGDEVWFRAIRIKEL</sequence>
<dbReference type="RefSeq" id="WP_264513364.1">
    <property type="nucleotide sequence ID" value="NZ_JAPDDR010000004.1"/>
</dbReference>
<feature type="domain" description="3-keto-alpha-glucoside-1,2-lyase/3-keto-2-hydroxy-glucal hydratase" evidence="2">
    <location>
        <begin position="20"/>
        <end position="211"/>
    </location>
</feature>